<evidence type="ECO:0000256" key="3">
    <source>
        <dbReference type="ARBA" id="ARBA00012663"/>
    </source>
</evidence>
<dbReference type="FunFam" id="3.40.50.1700:FF:000012">
    <property type="entry name" value="Glycoside hydrolase family 3 protein"/>
    <property type="match status" value="1"/>
</dbReference>
<dbReference type="PROSITE" id="PS00775">
    <property type="entry name" value="GLYCOSYL_HYDROL_F3"/>
    <property type="match status" value="1"/>
</dbReference>
<dbReference type="FunFam" id="3.20.20.300:FF:000014">
    <property type="entry name" value="Beta-hexosaminidase, lipoprotein"/>
    <property type="match status" value="1"/>
</dbReference>
<name>A0A6M4WNP5_9ACTN</name>
<feature type="domain" description="Glycoside hydrolase family 3 N-terminal" evidence="7">
    <location>
        <begin position="39"/>
        <end position="379"/>
    </location>
</feature>
<evidence type="ECO:0000256" key="5">
    <source>
        <dbReference type="ARBA" id="ARBA00023295"/>
    </source>
</evidence>
<comment type="catalytic activity">
    <reaction evidence="1">
        <text>Hydrolysis of terminal non-reducing N-acetyl-D-hexosamine residues in N-acetyl-beta-D-hexosaminides.</text>
        <dbReference type="EC" id="3.2.1.52"/>
    </reaction>
</comment>
<evidence type="ECO:0000256" key="2">
    <source>
        <dbReference type="ARBA" id="ARBA00005336"/>
    </source>
</evidence>
<dbReference type="SUPFAM" id="SSF52279">
    <property type="entry name" value="Beta-D-glucan exohydrolase, C-terminal domain"/>
    <property type="match status" value="1"/>
</dbReference>
<keyword evidence="4 6" id="KW-0378">Hydrolase</keyword>
<dbReference type="GO" id="GO:0004563">
    <property type="term" value="F:beta-N-acetylhexosaminidase activity"/>
    <property type="evidence" value="ECO:0007669"/>
    <property type="project" value="UniProtKB-EC"/>
</dbReference>
<reference evidence="9" key="1">
    <citation type="submission" date="2020-03" db="EMBL/GenBank/DDBJ databases">
        <title>Molecular networking-based the target discovery of potent antiproliferative macrolactams: 5/6/7/16 polycyclic ansamycins and glycosylated trienomycin from Streptomyces cacaoi subsp. asoensis.</title>
        <authorList>
            <person name="Liu L.-L."/>
        </authorList>
    </citation>
    <scope>NUCLEOTIDE SEQUENCE [LARGE SCALE GENOMIC DNA]</scope>
    <source>
        <strain evidence="9">H2S5</strain>
    </source>
</reference>
<dbReference type="RefSeq" id="WP_171397420.1">
    <property type="nucleotide sequence ID" value="NZ_CP049838.1"/>
</dbReference>
<dbReference type="InterPro" id="IPR002772">
    <property type="entry name" value="Glyco_hydro_3_C"/>
</dbReference>
<evidence type="ECO:0000259" key="8">
    <source>
        <dbReference type="Pfam" id="PF01915"/>
    </source>
</evidence>
<proteinExistence type="inferred from homology"/>
<protein>
    <recommendedName>
        <fullName evidence="3">beta-N-acetylhexosaminidase</fullName>
        <ecNumber evidence="3">3.2.1.52</ecNumber>
    </recommendedName>
</protein>
<dbReference type="Proteomes" id="UP000502665">
    <property type="component" value="Chromosome"/>
</dbReference>
<evidence type="ECO:0000313" key="9">
    <source>
        <dbReference type="EMBL" id="QJT01869.1"/>
    </source>
</evidence>
<feature type="domain" description="Glycoside hydrolase family 3 C-terminal" evidence="8">
    <location>
        <begin position="418"/>
        <end position="594"/>
    </location>
</feature>
<dbReference type="GO" id="GO:0005975">
    <property type="term" value="P:carbohydrate metabolic process"/>
    <property type="evidence" value="ECO:0007669"/>
    <property type="project" value="InterPro"/>
</dbReference>
<dbReference type="Gene3D" id="3.20.20.300">
    <property type="entry name" value="Glycoside hydrolase, family 3, N-terminal domain"/>
    <property type="match status" value="1"/>
</dbReference>
<evidence type="ECO:0000256" key="1">
    <source>
        <dbReference type="ARBA" id="ARBA00001231"/>
    </source>
</evidence>
<dbReference type="PANTHER" id="PTHR30480:SF13">
    <property type="entry name" value="BETA-HEXOSAMINIDASE"/>
    <property type="match status" value="1"/>
</dbReference>
<comment type="similarity">
    <text evidence="2 6">Belongs to the glycosyl hydrolase 3 family.</text>
</comment>
<evidence type="ECO:0000313" key="10">
    <source>
        <dbReference type="Proteomes" id="UP000502665"/>
    </source>
</evidence>
<dbReference type="InterPro" id="IPR006311">
    <property type="entry name" value="TAT_signal"/>
</dbReference>
<dbReference type="InterPro" id="IPR050226">
    <property type="entry name" value="NagZ_Beta-hexosaminidase"/>
</dbReference>
<dbReference type="Pfam" id="PF00933">
    <property type="entry name" value="Glyco_hydro_3"/>
    <property type="match status" value="1"/>
</dbReference>
<gene>
    <name evidence="9" type="ORF">G9272_17380</name>
</gene>
<sequence>MPSRRTVLAAGAGVTATLAVGGSAHADDRRPGELLARMTLEEKVGQVFVSRVYGHSATAPDQADIDANLRELGVHTAAELLARYRLGGIIYFGWAHNTRDPRQIADLSDGIQRASLQQPRGLPVLISTDQEHGAVCRVGRPATLFPGAMAIGAGGSRADARTLGRLAGRELRAMGIRQNYSPVADVNVNPANPVIGVRSFGADPAAVAALVAAEAEGYRAAGVAATAKHFPGHGDTAVDSHTGFPVITHSREEWETLDAVPFRAAIAAGVDSLMTAHILVPSLDGSGDPATLSRPIVTGILREKLGYDGVVVTDALDMAGVRTKYGDDRVPVLALKAGVDQLLNPPDLDVAWNAVLEAVQDGELTERRLDASVLRILRLKSRLGLFDEPYVGPADVERTVGAPEHLAAADRIAERTTTLLVNEGPLLPLSPRTHPRLLVVGADPASPTGTTGPPTGVLAAALTELGFRATALATGTAPSAETIAGAVTAAAAADAVVVATYNVTAADAQRTLVEQLAATGRPVVAVAVRNPYDVARFPSVRACLAAYSWTDVELRAAARVIAGAVEPRGKLPVPVRRADDPTQVLYPIGYGLTY</sequence>
<accession>A0A6M4WNP5</accession>
<dbReference type="AlphaFoldDB" id="A0A6M4WNP5"/>
<dbReference type="SUPFAM" id="SSF51445">
    <property type="entry name" value="(Trans)glycosidases"/>
    <property type="match status" value="1"/>
</dbReference>
<dbReference type="PROSITE" id="PS51318">
    <property type="entry name" value="TAT"/>
    <property type="match status" value="1"/>
</dbReference>
<keyword evidence="5 6" id="KW-0326">Glycosidase</keyword>
<evidence type="ECO:0000256" key="6">
    <source>
        <dbReference type="RuleBase" id="RU361161"/>
    </source>
</evidence>
<dbReference type="EMBL" id="CP049838">
    <property type="protein sequence ID" value="QJT01869.1"/>
    <property type="molecule type" value="Genomic_DNA"/>
</dbReference>
<dbReference type="PRINTS" id="PR00133">
    <property type="entry name" value="GLHYDRLASE3"/>
</dbReference>
<dbReference type="InterPro" id="IPR001764">
    <property type="entry name" value="Glyco_hydro_3_N"/>
</dbReference>
<dbReference type="InterPro" id="IPR036881">
    <property type="entry name" value="Glyco_hydro_3_C_sf"/>
</dbReference>
<dbReference type="Gene3D" id="3.40.50.1700">
    <property type="entry name" value="Glycoside hydrolase family 3 C-terminal domain"/>
    <property type="match status" value="1"/>
</dbReference>
<keyword evidence="10" id="KW-1185">Reference proteome</keyword>
<dbReference type="Pfam" id="PF01915">
    <property type="entry name" value="Glyco_hydro_3_C"/>
    <property type="match status" value="1"/>
</dbReference>
<evidence type="ECO:0000259" key="7">
    <source>
        <dbReference type="Pfam" id="PF00933"/>
    </source>
</evidence>
<dbReference type="GO" id="GO:0009254">
    <property type="term" value="P:peptidoglycan turnover"/>
    <property type="evidence" value="ECO:0007669"/>
    <property type="project" value="TreeGrafter"/>
</dbReference>
<dbReference type="EC" id="3.2.1.52" evidence="3"/>
<dbReference type="InterPro" id="IPR036962">
    <property type="entry name" value="Glyco_hydro_3_N_sf"/>
</dbReference>
<dbReference type="PANTHER" id="PTHR30480">
    <property type="entry name" value="BETA-HEXOSAMINIDASE-RELATED"/>
    <property type="match status" value="1"/>
</dbReference>
<organism evidence="9 10">
    <name type="scientific">Streptomyces asoensis</name>
    <dbReference type="NCBI Taxonomy" id="249586"/>
    <lineage>
        <taxon>Bacteria</taxon>
        <taxon>Bacillati</taxon>
        <taxon>Actinomycetota</taxon>
        <taxon>Actinomycetes</taxon>
        <taxon>Kitasatosporales</taxon>
        <taxon>Streptomycetaceae</taxon>
        <taxon>Streptomyces</taxon>
    </lineage>
</organism>
<dbReference type="InterPro" id="IPR017853">
    <property type="entry name" value="GH"/>
</dbReference>
<dbReference type="InterPro" id="IPR019800">
    <property type="entry name" value="Glyco_hydro_3_AS"/>
</dbReference>
<evidence type="ECO:0000256" key="4">
    <source>
        <dbReference type="ARBA" id="ARBA00022801"/>
    </source>
</evidence>